<name>A0AAV1K1D3_9NEOP</name>
<dbReference type="AlphaFoldDB" id="A0AAV1K1D3"/>
<dbReference type="Proteomes" id="UP001497472">
    <property type="component" value="Unassembled WGS sequence"/>
</dbReference>
<feature type="region of interest" description="Disordered" evidence="1">
    <location>
        <begin position="146"/>
        <end position="186"/>
    </location>
</feature>
<keyword evidence="3" id="KW-1185">Reference proteome</keyword>
<dbReference type="EMBL" id="CAVLEF010000280">
    <property type="protein sequence ID" value="CAK1555594.1"/>
    <property type="molecule type" value="Genomic_DNA"/>
</dbReference>
<sequence>MVVIEPEKTQMLYNHRTDWDSLREYVDEAINLKVKLKTAEDIDQALKHFTNQVQEACGRMIPVLDSSRYNTNLPLYIKDKIIEKRRLHRIWHLSRHPIDKAALNKAIQDLRNLIQTANDLNSQDQLQSLSATKVTNYSLRKCVKSYDRPQEQKLPQKNEKGSSKWARTSKDKADLITTNNNTHVYM</sequence>
<evidence type="ECO:0008006" key="4">
    <source>
        <dbReference type="Google" id="ProtNLM"/>
    </source>
</evidence>
<reference evidence="2 3" key="1">
    <citation type="submission" date="2023-11" db="EMBL/GenBank/DDBJ databases">
        <authorList>
            <person name="Okamura Y."/>
        </authorList>
    </citation>
    <scope>NUCLEOTIDE SEQUENCE [LARGE SCALE GENOMIC DNA]</scope>
</reference>
<evidence type="ECO:0000313" key="3">
    <source>
        <dbReference type="Proteomes" id="UP001497472"/>
    </source>
</evidence>
<evidence type="ECO:0000256" key="1">
    <source>
        <dbReference type="SAM" id="MobiDB-lite"/>
    </source>
</evidence>
<gene>
    <name evidence="2" type="ORF">LNINA_LOCUS14401</name>
</gene>
<organism evidence="2 3">
    <name type="scientific">Leptosia nina</name>
    <dbReference type="NCBI Taxonomy" id="320188"/>
    <lineage>
        <taxon>Eukaryota</taxon>
        <taxon>Metazoa</taxon>
        <taxon>Ecdysozoa</taxon>
        <taxon>Arthropoda</taxon>
        <taxon>Hexapoda</taxon>
        <taxon>Insecta</taxon>
        <taxon>Pterygota</taxon>
        <taxon>Neoptera</taxon>
        <taxon>Endopterygota</taxon>
        <taxon>Lepidoptera</taxon>
        <taxon>Glossata</taxon>
        <taxon>Ditrysia</taxon>
        <taxon>Papilionoidea</taxon>
        <taxon>Pieridae</taxon>
        <taxon>Pierinae</taxon>
        <taxon>Leptosia</taxon>
    </lineage>
</organism>
<protein>
    <recommendedName>
        <fullName evidence="4">Reverse transcriptase</fullName>
    </recommendedName>
</protein>
<proteinExistence type="predicted"/>
<comment type="caution">
    <text evidence="2">The sequence shown here is derived from an EMBL/GenBank/DDBJ whole genome shotgun (WGS) entry which is preliminary data.</text>
</comment>
<feature type="compositionally biased region" description="Basic and acidic residues" evidence="1">
    <location>
        <begin position="146"/>
        <end position="174"/>
    </location>
</feature>
<feature type="compositionally biased region" description="Polar residues" evidence="1">
    <location>
        <begin position="176"/>
        <end position="186"/>
    </location>
</feature>
<evidence type="ECO:0000313" key="2">
    <source>
        <dbReference type="EMBL" id="CAK1555594.1"/>
    </source>
</evidence>
<accession>A0AAV1K1D3</accession>